<feature type="region of interest" description="Disordered" evidence="1">
    <location>
        <begin position="1"/>
        <end position="24"/>
    </location>
</feature>
<keyword evidence="3" id="KW-1185">Reference proteome</keyword>
<proteinExistence type="predicted"/>
<organism evidence="2 3">
    <name type="scientific">Trichonephila clavipes</name>
    <name type="common">Golden silk orbweaver</name>
    <name type="synonym">Nephila clavipes</name>
    <dbReference type="NCBI Taxonomy" id="2585209"/>
    <lineage>
        <taxon>Eukaryota</taxon>
        <taxon>Metazoa</taxon>
        <taxon>Ecdysozoa</taxon>
        <taxon>Arthropoda</taxon>
        <taxon>Chelicerata</taxon>
        <taxon>Arachnida</taxon>
        <taxon>Araneae</taxon>
        <taxon>Araneomorphae</taxon>
        <taxon>Entelegynae</taxon>
        <taxon>Araneoidea</taxon>
        <taxon>Nephilidae</taxon>
        <taxon>Trichonephila</taxon>
    </lineage>
</organism>
<gene>
    <name evidence="2" type="primary">NCL1_51814</name>
    <name evidence="2" type="ORF">TNCV_1283561</name>
</gene>
<evidence type="ECO:0000313" key="2">
    <source>
        <dbReference type="EMBL" id="GFY15711.1"/>
    </source>
</evidence>
<evidence type="ECO:0000256" key="1">
    <source>
        <dbReference type="SAM" id="MobiDB-lite"/>
    </source>
</evidence>
<reference evidence="2" key="1">
    <citation type="submission" date="2020-08" db="EMBL/GenBank/DDBJ databases">
        <title>Multicomponent nature underlies the extraordinary mechanical properties of spider dragline silk.</title>
        <authorList>
            <person name="Kono N."/>
            <person name="Nakamura H."/>
            <person name="Mori M."/>
            <person name="Yoshida Y."/>
            <person name="Ohtoshi R."/>
            <person name="Malay A.D."/>
            <person name="Moran D.A.P."/>
            <person name="Tomita M."/>
            <person name="Numata K."/>
            <person name="Arakawa K."/>
        </authorList>
    </citation>
    <scope>NUCLEOTIDE SEQUENCE</scope>
</reference>
<feature type="compositionally biased region" description="Basic residues" evidence="1">
    <location>
        <begin position="14"/>
        <end position="24"/>
    </location>
</feature>
<accession>A0A8X6SWK7</accession>
<protein>
    <submittedName>
        <fullName evidence="2">Uncharacterized protein</fullName>
    </submittedName>
</protein>
<name>A0A8X6SWK7_TRICX</name>
<dbReference type="AlphaFoldDB" id="A0A8X6SWK7"/>
<dbReference type="Proteomes" id="UP000887159">
    <property type="component" value="Unassembled WGS sequence"/>
</dbReference>
<evidence type="ECO:0000313" key="3">
    <source>
        <dbReference type="Proteomes" id="UP000887159"/>
    </source>
</evidence>
<dbReference type="EMBL" id="BMAU01021335">
    <property type="protein sequence ID" value="GFY15711.1"/>
    <property type="molecule type" value="Genomic_DNA"/>
</dbReference>
<comment type="caution">
    <text evidence="2">The sequence shown here is derived from an EMBL/GenBank/DDBJ whole genome shotgun (WGS) entry which is preliminary data.</text>
</comment>
<sequence length="393" mass="46389">MNNFLFMRRETRSSRPRKHPFRNKRSKVQRLRRAKEREIKFKALLEQNTAFVQEWLQKVSQGNSAIQDMLFTKTKEVLDPIEQNVNDLNYFSNFFMFDEPVEENVDDSVQKRMNSELNDKSTLRTDSQVHLSHIKKEVDEDATFSNEDCYILHEKIPAIKVETDSQSFCHNEDKILSANSLHKINQENPSPLNKNHEISDSSNMSCTTNSCTEYHSERNENCDDKCQFIKLEFQEVNCDKYTDTFQEEIDLETMYHKTRADIMEDPTSYTVAALNDSTKWKGRVLDYSRTNREIMKEKRNARRLIIRNFLYHPQNPLSMDIYEKSEMSAETSENLKGKDNDFKNVIHTKKTCKKVHKSDLSHFQTTIDLGDEIFKTKHLFDPDFGKIKISDMR</sequence>